<protein>
    <submittedName>
        <fullName evidence="3">Helix-turn-helix protein</fullName>
    </submittedName>
</protein>
<evidence type="ECO:0000313" key="3">
    <source>
        <dbReference type="EMBL" id="PPK43235.1"/>
    </source>
</evidence>
<comment type="function">
    <text evidence="1">Involved in the transposition of the insertion sequence.</text>
</comment>
<organism evidence="3 4">
    <name type="scientific">Clostridium algidicarnis DSM 15099</name>
    <dbReference type="NCBI Taxonomy" id="1121295"/>
    <lineage>
        <taxon>Bacteria</taxon>
        <taxon>Bacillati</taxon>
        <taxon>Bacillota</taxon>
        <taxon>Clostridia</taxon>
        <taxon>Eubacteriales</taxon>
        <taxon>Clostridiaceae</taxon>
        <taxon>Clostridium</taxon>
    </lineage>
</organism>
<dbReference type="InterPro" id="IPR012337">
    <property type="entry name" value="RNaseH-like_sf"/>
</dbReference>
<sequence length="189" mass="22635">MRWLLRRFNIYPNAYYNYLNHRKYQYHEDKARVEQKIVEIYHKNNGVPGYRMMHDYLEQCNINYSCITVYKYMKELRLRSIVRRKKPDYVKGIVHKAFPNLLNQNFKVDVPNKIWCTDFTYFPQKDGTIRYNCTIIDLYDRSVVATLNGNHITTELAINTLTIALKRHKPEKGIILHSDQGSQVRQEVA</sequence>
<dbReference type="EMBL" id="PTIS01000031">
    <property type="protein sequence ID" value="PPK43235.1"/>
    <property type="molecule type" value="Genomic_DNA"/>
</dbReference>
<dbReference type="SUPFAM" id="SSF53098">
    <property type="entry name" value="Ribonuclease H-like"/>
    <property type="match status" value="1"/>
</dbReference>
<dbReference type="GO" id="GO:0003676">
    <property type="term" value="F:nucleic acid binding"/>
    <property type="evidence" value="ECO:0007669"/>
    <property type="project" value="InterPro"/>
</dbReference>
<dbReference type="PANTHER" id="PTHR46889">
    <property type="entry name" value="TRANSPOSASE INSF FOR INSERTION SEQUENCE IS3B-RELATED"/>
    <property type="match status" value="1"/>
</dbReference>
<dbReference type="InterPro" id="IPR001584">
    <property type="entry name" value="Integrase_cat-core"/>
</dbReference>
<dbReference type="GO" id="GO:0015074">
    <property type="term" value="P:DNA integration"/>
    <property type="evidence" value="ECO:0007669"/>
    <property type="project" value="InterPro"/>
</dbReference>
<feature type="domain" description="Integrase catalytic" evidence="2">
    <location>
        <begin position="107"/>
        <end position="189"/>
    </location>
</feature>
<dbReference type="Pfam" id="PF13276">
    <property type="entry name" value="HTH_21"/>
    <property type="match status" value="1"/>
</dbReference>
<proteinExistence type="predicted"/>
<evidence type="ECO:0000259" key="2">
    <source>
        <dbReference type="PROSITE" id="PS50994"/>
    </source>
</evidence>
<dbReference type="PROSITE" id="PS50994">
    <property type="entry name" value="INTEGRASE"/>
    <property type="match status" value="1"/>
</dbReference>
<dbReference type="Proteomes" id="UP000239863">
    <property type="component" value="Unassembled WGS sequence"/>
</dbReference>
<gene>
    <name evidence="3" type="ORF">BD821_1311</name>
</gene>
<accession>A0A2S6FU24</accession>
<evidence type="ECO:0000256" key="1">
    <source>
        <dbReference type="ARBA" id="ARBA00002286"/>
    </source>
</evidence>
<dbReference type="AlphaFoldDB" id="A0A2S6FU24"/>
<comment type="caution">
    <text evidence="3">The sequence shown here is derived from an EMBL/GenBank/DDBJ whole genome shotgun (WGS) entry which is preliminary data.</text>
</comment>
<dbReference type="Gene3D" id="3.30.420.10">
    <property type="entry name" value="Ribonuclease H-like superfamily/Ribonuclease H"/>
    <property type="match status" value="1"/>
</dbReference>
<evidence type="ECO:0000313" key="4">
    <source>
        <dbReference type="Proteomes" id="UP000239863"/>
    </source>
</evidence>
<dbReference type="Pfam" id="PF00665">
    <property type="entry name" value="rve"/>
    <property type="match status" value="1"/>
</dbReference>
<reference evidence="3 4" key="1">
    <citation type="submission" date="2018-02" db="EMBL/GenBank/DDBJ databases">
        <title>Genomic Encyclopedia of Archaeal and Bacterial Type Strains, Phase II (KMG-II): from individual species to whole genera.</title>
        <authorList>
            <person name="Goeker M."/>
        </authorList>
    </citation>
    <scope>NUCLEOTIDE SEQUENCE [LARGE SCALE GENOMIC DNA]</scope>
    <source>
        <strain evidence="3 4">DSM 15099</strain>
    </source>
</reference>
<dbReference type="InterPro" id="IPR025948">
    <property type="entry name" value="HTH-like_dom"/>
</dbReference>
<name>A0A2S6FU24_9CLOT</name>
<dbReference type="InterPro" id="IPR050900">
    <property type="entry name" value="Transposase_IS3/IS150/IS904"/>
</dbReference>
<dbReference type="InterPro" id="IPR036397">
    <property type="entry name" value="RNaseH_sf"/>
</dbReference>
<dbReference type="PANTHER" id="PTHR46889:SF4">
    <property type="entry name" value="TRANSPOSASE INSO FOR INSERTION SEQUENCE ELEMENT IS911B-RELATED"/>
    <property type="match status" value="1"/>
</dbReference>